<keyword evidence="1" id="KW-0812">Transmembrane</keyword>
<feature type="transmembrane region" description="Helical" evidence="1">
    <location>
        <begin position="201"/>
        <end position="219"/>
    </location>
</feature>
<keyword evidence="3" id="KW-1185">Reference proteome</keyword>
<keyword evidence="1" id="KW-1133">Transmembrane helix</keyword>
<evidence type="ECO:0000256" key="1">
    <source>
        <dbReference type="SAM" id="Phobius"/>
    </source>
</evidence>
<name>A0A9W7BT48_9STRA</name>
<feature type="transmembrane region" description="Helical" evidence="1">
    <location>
        <begin position="155"/>
        <end position="175"/>
    </location>
</feature>
<protein>
    <recommendedName>
        <fullName evidence="4">THH1/TOM1/TOM3 domain-containing protein</fullName>
    </recommendedName>
</protein>
<organism evidence="2 3">
    <name type="scientific">Triparma verrucosa</name>
    <dbReference type="NCBI Taxonomy" id="1606542"/>
    <lineage>
        <taxon>Eukaryota</taxon>
        <taxon>Sar</taxon>
        <taxon>Stramenopiles</taxon>
        <taxon>Ochrophyta</taxon>
        <taxon>Bolidophyceae</taxon>
        <taxon>Parmales</taxon>
        <taxon>Triparmaceae</taxon>
        <taxon>Triparma</taxon>
    </lineage>
</organism>
<evidence type="ECO:0000313" key="3">
    <source>
        <dbReference type="Proteomes" id="UP001165160"/>
    </source>
</evidence>
<accession>A0A9W7BT48</accession>
<dbReference type="AlphaFoldDB" id="A0A9W7BT48"/>
<feature type="transmembrane region" description="Helical" evidence="1">
    <location>
        <begin position="42"/>
        <end position="61"/>
    </location>
</feature>
<feature type="transmembrane region" description="Helical" evidence="1">
    <location>
        <begin position="110"/>
        <end position="128"/>
    </location>
</feature>
<reference evidence="3" key="1">
    <citation type="journal article" date="2023" name="Commun. Biol.">
        <title>Genome analysis of Parmales, the sister group of diatoms, reveals the evolutionary specialization of diatoms from phago-mixotrophs to photoautotrophs.</title>
        <authorList>
            <person name="Ban H."/>
            <person name="Sato S."/>
            <person name="Yoshikawa S."/>
            <person name="Yamada K."/>
            <person name="Nakamura Y."/>
            <person name="Ichinomiya M."/>
            <person name="Sato N."/>
            <person name="Blanc-Mathieu R."/>
            <person name="Endo H."/>
            <person name="Kuwata A."/>
            <person name="Ogata H."/>
        </authorList>
    </citation>
    <scope>NUCLEOTIDE SEQUENCE [LARGE SCALE GENOMIC DNA]</scope>
    <source>
        <strain evidence="3">NIES 3699</strain>
    </source>
</reference>
<dbReference type="EMBL" id="BRXX01000177">
    <property type="protein sequence ID" value="GMH96006.1"/>
    <property type="molecule type" value="Genomic_DNA"/>
</dbReference>
<evidence type="ECO:0008006" key="4">
    <source>
        <dbReference type="Google" id="ProtNLM"/>
    </source>
</evidence>
<evidence type="ECO:0000313" key="2">
    <source>
        <dbReference type="EMBL" id="GMH96006.1"/>
    </source>
</evidence>
<sequence>MSSQLDTPAFWALSSALYFILAAGLALSLHENLVTLNRKGPTWVLGLLFASIFMRGAWMISKVTSDDDLIFFKIISRLSNLLQLSAISVLVFRWYKSLMIPGAKMSKQKYVPRFFIALNVIFYVAILATTRPDGDGTGDDDSDDGHNTVDDVYRINQMLLGLVFVAVSGLTIIYGRRLKKVISTSTNADVIAIALPKIRRVSWSLFWCFLIRAICYSYTPLSGRRTTRYEALDTFMYPMCFYHVAELIPAGVIAWSMLSDRDDRGLKQVVRNLNINCCNREERETSTAGMKMRESSQV</sequence>
<proteinExistence type="predicted"/>
<comment type="caution">
    <text evidence="2">The sequence shown here is derived from an EMBL/GenBank/DDBJ whole genome shotgun (WGS) entry which is preliminary data.</text>
</comment>
<keyword evidence="1" id="KW-0472">Membrane</keyword>
<dbReference type="Proteomes" id="UP001165160">
    <property type="component" value="Unassembled WGS sequence"/>
</dbReference>
<feature type="transmembrane region" description="Helical" evidence="1">
    <location>
        <begin position="235"/>
        <end position="258"/>
    </location>
</feature>
<gene>
    <name evidence="2" type="ORF">TrVE_jg11007</name>
</gene>
<feature type="transmembrane region" description="Helical" evidence="1">
    <location>
        <begin position="12"/>
        <end position="30"/>
    </location>
</feature>